<dbReference type="SUPFAM" id="SSF110836">
    <property type="entry name" value="Hypothetical protein SAV1430"/>
    <property type="match status" value="2"/>
</dbReference>
<proteinExistence type="predicted"/>
<dbReference type="SUPFAM" id="SSF117916">
    <property type="entry name" value="Fe-S cluster assembly (FSCA) domain-like"/>
    <property type="match status" value="1"/>
</dbReference>
<dbReference type="InterPro" id="IPR014824">
    <property type="entry name" value="Nfu/NifU_N"/>
</dbReference>
<gene>
    <name evidence="2" type="ORF">RF683_09010</name>
</gene>
<dbReference type="InterPro" id="IPR036498">
    <property type="entry name" value="Nfu/NifU_N_sf"/>
</dbReference>
<dbReference type="PANTHER" id="PTHR11178">
    <property type="entry name" value="IRON-SULFUR CLUSTER SCAFFOLD PROTEIN NFU-RELATED"/>
    <property type="match status" value="1"/>
</dbReference>
<dbReference type="PANTHER" id="PTHR11178:SF49">
    <property type="entry name" value="PROTEIN 5, PUTATIVE-RELATED"/>
    <property type="match status" value="1"/>
</dbReference>
<dbReference type="Proteomes" id="UP001180481">
    <property type="component" value="Chromosome"/>
</dbReference>
<dbReference type="RefSeq" id="WP_309531962.1">
    <property type="nucleotide sequence ID" value="NZ_CP133721.1"/>
</dbReference>
<dbReference type="InterPro" id="IPR034904">
    <property type="entry name" value="FSCA_dom_sf"/>
</dbReference>
<evidence type="ECO:0000313" key="3">
    <source>
        <dbReference type="Proteomes" id="UP001180481"/>
    </source>
</evidence>
<feature type="domain" description="Scaffold protein Nfu/NifU N-terminal" evidence="1">
    <location>
        <begin position="4"/>
        <end position="90"/>
    </location>
</feature>
<sequence length="298" mass="33799">MTKISIKNTNNPSVVKFELENSISKGKNYEFKNIDETKDSPLAKQLFFLPFVKTVYISGNFIAIEKFSIVEWSDVQDEVATQIEQFINNGGEIVVEESTIKKNPITIYAESTPNPSVTKFVANKILTKTAVECKNIDETKASPLAKDLFSFPFVKEVFIDENYISITKYDIADWNEITFELRNFLKQYLEQTDQIVDEKLIEQTTNFVQKQEAFFENLDVTSQQIINILEEYVKPAVKSDGGNITFNSYDESTNTVKVTLQGACSGCPSSTFTLKNGIENMLRQMLNNNTIIVEAFNG</sequence>
<protein>
    <submittedName>
        <fullName evidence="2">NifU family protein</fullName>
    </submittedName>
</protein>
<organism evidence="2 3">
    <name type="scientific">Flavobacterium nakdongensis</name>
    <dbReference type="NCBI Taxonomy" id="3073563"/>
    <lineage>
        <taxon>Bacteria</taxon>
        <taxon>Pseudomonadati</taxon>
        <taxon>Bacteroidota</taxon>
        <taxon>Flavobacteriia</taxon>
        <taxon>Flavobacteriales</taxon>
        <taxon>Flavobacteriaceae</taxon>
        <taxon>Flavobacterium</taxon>
    </lineage>
</organism>
<feature type="domain" description="Scaffold protein Nfu/NifU N-terminal" evidence="1">
    <location>
        <begin position="107"/>
        <end position="192"/>
    </location>
</feature>
<dbReference type="SMART" id="SM00932">
    <property type="entry name" value="Nfu_N"/>
    <property type="match status" value="2"/>
</dbReference>
<name>A0ABY9R9U0_9FLAO</name>
<dbReference type="EMBL" id="CP133721">
    <property type="protein sequence ID" value="WMW77623.1"/>
    <property type="molecule type" value="Genomic_DNA"/>
</dbReference>
<dbReference type="Gene3D" id="3.30.1370.70">
    <property type="entry name" value="Scaffold protein Nfu/NifU, N-terminal domain"/>
    <property type="match status" value="2"/>
</dbReference>
<dbReference type="Pfam" id="PF08712">
    <property type="entry name" value="Nfu_N"/>
    <property type="match status" value="2"/>
</dbReference>
<evidence type="ECO:0000313" key="2">
    <source>
        <dbReference type="EMBL" id="WMW77623.1"/>
    </source>
</evidence>
<accession>A0ABY9R9U0</accession>
<dbReference type="Pfam" id="PF01106">
    <property type="entry name" value="NifU"/>
    <property type="match status" value="1"/>
</dbReference>
<reference evidence="2" key="1">
    <citation type="submission" date="2023-09" db="EMBL/GenBank/DDBJ databases">
        <title>Flavobacterium sp. 20NA77.7 isolated from freshwater.</title>
        <authorList>
            <person name="Le V."/>
            <person name="Ko S.-R."/>
            <person name="Ahn C.-Y."/>
            <person name="Oh H.-M."/>
        </authorList>
    </citation>
    <scope>NUCLEOTIDE SEQUENCE</scope>
    <source>
        <strain evidence="2">20NA77.7</strain>
    </source>
</reference>
<dbReference type="Gene3D" id="3.30.300.130">
    <property type="entry name" value="Fe-S cluster assembly (FSCA)"/>
    <property type="match status" value="1"/>
</dbReference>
<dbReference type="InterPro" id="IPR001075">
    <property type="entry name" value="NIF_FeS_clus_asmbl_NifU_C"/>
</dbReference>
<keyword evidence="3" id="KW-1185">Reference proteome</keyword>
<evidence type="ECO:0000259" key="1">
    <source>
        <dbReference type="SMART" id="SM00932"/>
    </source>
</evidence>